<protein>
    <recommendedName>
        <fullName evidence="3">inorganic diphosphatase</fullName>
        <ecNumber evidence="3">3.6.1.1</ecNumber>
    </recommendedName>
</protein>
<dbReference type="Gene3D" id="3.90.80.10">
    <property type="entry name" value="Inorganic pyrophosphatase"/>
    <property type="match status" value="1"/>
</dbReference>
<dbReference type="Proteomes" id="UP000785200">
    <property type="component" value="Unassembled WGS sequence"/>
</dbReference>
<evidence type="ECO:0000256" key="2">
    <source>
        <dbReference type="ARBA" id="ARBA00006220"/>
    </source>
</evidence>
<dbReference type="AlphaFoldDB" id="A0A9P6VES3"/>
<comment type="similarity">
    <text evidence="2">Belongs to the PPase family.</text>
</comment>
<keyword evidence="6" id="KW-0460">Magnesium</keyword>
<dbReference type="InterPro" id="IPR008162">
    <property type="entry name" value="Pyrophosphatase"/>
</dbReference>
<comment type="cofactor">
    <cofactor evidence="1">
        <name>Mg(2+)</name>
        <dbReference type="ChEBI" id="CHEBI:18420"/>
    </cofactor>
</comment>
<organism evidence="7 8">
    <name type="scientific">Hyphodiscus hymeniophilus</name>
    <dbReference type="NCBI Taxonomy" id="353542"/>
    <lineage>
        <taxon>Eukaryota</taxon>
        <taxon>Fungi</taxon>
        <taxon>Dikarya</taxon>
        <taxon>Ascomycota</taxon>
        <taxon>Pezizomycotina</taxon>
        <taxon>Leotiomycetes</taxon>
        <taxon>Helotiales</taxon>
        <taxon>Hyphodiscaceae</taxon>
        <taxon>Hyphodiscus</taxon>
    </lineage>
</organism>
<evidence type="ECO:0000256" key="5">
    <source>
        <dbReference type="ARBA" id="ARBA00022801"/>
    </source>
</evidence>
<keyword evidence="8" id="KW-1185">Reference proteome</keyword>
<dbReference type="EC" id="3.6.1.1" evidence="3"/>
<dbReference type="PANTHER" id="PTHR10286">
    <property type="entry name" value="INORGANIC PYROPHOSPHATASE"/>
    <property type="match status" value="1"/>
</dbReference>
<evidence type="ECO:0000256" key="1">
    <source>
        <dbReference type="ARBA" id="ARBA00001946"/>
    </source>
</evidence>
<dbReference type="Pfam" id="PF00719">
    <property type="entry name" value="Pyrophosphatase"/>
    <property type="match status" value="1"/>
</dbReference>
<evidence type="ECO:0000313" key="7">
    <source>
        <dbReference type="EMBL" id="KAG0646510.1"/>
    </source>
</evidence>
<accession>A0A9P6VES3</accession>
<dbReference type="CDD" id="cd00412">
    <property type="entry name" value="pyrophosphatase"/>
    <property type="match status" value="1"/>
</dbReference>
<evidence type="ECO:0000256" key="4">
    <source>
        <dbReference type="ARBA" id="ARBA00022723"/>
    </source>
</evidence>
<keyword evidence="4" id="KW-0479">Metal-binding</keyword>
<dbReference type="SUPFAM" id="SSF50324">
    <property type="entry name" value="Inorganic pyrophosphatase"/>
    <property type="match status" value="1"/>
</dbReference>
<dbReference type="GO" id="GO:0004427">
    <property type="term" value="F:inorganic diphosphate phosphatase activity"/>
    <property type="evidence" value="ECO:0007669"/>
    <property type="project" value="UniProtKB-EC"/>
</dbReference>
<keyword evidence="5" id="KW-0378">Hydrolase</keyword>
<dbReference type="OrthoDB" id="1608002at2759"/>
<evidence type="ECO:0000256" key="3">
    <source>
        <dbReference type="ARBA" id="ARBA00012146"/>
    </source>
</evidence>
<gene>
    <name evidence="7" type="ORF">D0Z07_7436</name>
</gene>
<evidence type="ECO:0000313" key="8">
    <source>
        <dbReference type="Proteomes" id="UP000785200"/>
    </source>
</evidence>
<sequence>MHPKYSVKKVGWPNTHDYRIFIEKDGTPISPWHDIPLYANADQTILNMAVEIPRWTNAKYEISRSEHLNPIKQDTKNGELRYTWEDPTRIFPETQTHGDRDPLDACEIGEQVAYTGQIKQVKILGLMLLLDEGETDWKIFVIDVNDPLSSKLNDVEDIETHCPGLLRESIKWFKYYKVADGKAVNKVAFKETFKNREYATEIVRECARAWDGLIARASEPEAISL</sequence>
<name>A0A9P6VES3_9HELO</name>
<comment type="caution">
    <text evidence="7">The sequence shown here is derived from an EMBL/GenBank/DDBJ whole genome shotgun (WGS) entry which is preliminary data.</text>
</comment>
<proteinExistence type="inferred from homology"/>
<dbReference type="GO" id="GO:0000287">
    <property type="term" value="F:magnesium ion binding"/>
    <property type="evidence" value="ECO:0007669"/>
    <property type="project" value="InterPro"/>
</dbReference>
<evidence type="ECO:0000256" key="6">
    <source>
        <dbReference type="ARBA" id="ARBA00022842"/>
    </source>
</evidence>
<dbReference type="GO" id="GO:0005737">
    <property type="term" value="C:cytoplasm"/>
    <property type="evidence" value="ECO:0007669"/>
    <property type="project" value="InterPro"/>
</dbReference>
<dbReference type="EMBL" id="VNKQ01000015">
    <property type="protein sequence ID" value="KAG0646510.1"/>
    <property type="molecule type" value="Genomic_DNA"/>
</dbReference>
<reference evidence="7" key="1">
    <citation type="submission" date="2019-07" db="EMBL/GenBank/DDBJ databases">
        <title>Hyphodiscus hymeniophilus genome sequencing and assembly.</title>
        <authorList>
            <person name="Kramer G."/>
            <person name="Nodwell J."/>
        </authorList>
    </citation>
    <scope>NUCLEOTIDE SEQUENCE</scope>
    <source>
        <strain evidence="7">ATCC 34498</strain>
    </source>
</reference>
<dbReference type="InterPro" id="IPR036649">
    <property type="entry name" value="Pyrophosphatase_sf"/>
</dbReference>
<dbReference type="GO" id="GO:0006796">
    <property type="term" value="P:phosphate-containing compound metabolic process"/>
    <property type="evidence" value="ECO:0007669"/>
    <property type="project" value="InterPro"/>
</dbReference>